<feature type="compositionally biased region" description="Polar residues" evidence="1">
    <location>
        <begin position="150"/>
        <end position="159"/>
    </location>
</feature>
<feature type="compositionally biased region" description="Basic and acidic residues" evidence="1">
    <location>
        <begin position="171"/>
        <end position="181"/>
    </location>
</feature>
<comment type="caution">
    <text evidence="2">The sequence shown here is derived from an EMBL/GenBank/DDBJ whole genome shotgun (WGS) entry which is preliminary data.</text>
</comment>
<accession>A0A8S9FIZ6</accession>
<evidence type="ECO:0000313" key="3">
    <source>
        <dbReference type="EMBL" id="KAF2552945.1"/>
    </source>
</evidence>
<protein>
    <submittedName>
        <fullName evidence="2">Uncharacterized protein</fullName>
    </submittedName>
</protein>
<dbReference type="EMBL" id="QGKY02002305">
    <property type="protein sequence ID" value="KAF2533181.1"/>
    <property type="molecule type" value="Genomic_DNA"/>
</dbReference>
<reference evidence="2" key="1">
    <citation type="submission" date="2019-12" db="EMBL/GenBank/DDBJ databases">
        <title>Genome sequencing and annotation of Brassica cretica.</title>
        <authorList>
            <person name="Studholme D.J."/>
            <person name="Sarris P.F."/>
        </authorList>
    </citation>
    <scope>NUCLEOTIDE SEQUENCE</scope>
    <source>
        <strain evidence="3">PFS-001/15</strain>
        <strain evidence="2">PFS-102/07</strain>
        <tissue evidence="2">Leaf</tissue>
    </source>
</reference>
<dbReference type="Proteomes" id="UP000712281">
    <property type="component" value="Unassembled WGS sequence"/>
</dbReference>
<dbReference type="AlphaFoldDB" id="A0A8S9FIZ6"/>
<gene>
    <name evidence="3" type="ORF">F2Q68_00037719</name>
    <name evidence="2" type="ORF">F2Q70_00033387</name>
</gene>
<feature type="region of interest" description="Disordered" evidence="1">
    <location>
        <begin position="124"/>
        <end position="181"/>
    </location>
</feature>
<proteinExistence type="predicted"/>
<evidence type="ECO:0000256" key="1">
    <source>
        <dbReference type="SAM" id="MobiDB-lite"/>
    </source>
</evidence>
<dbReference type="EMBL" id="QGKW02001988">
    <property type="protein sequence ID" value="KAF2552945.1"/>
    <property type="molecule type" value="Genomic_DNA"/>
</dbReference>
<name>A0A8S9FIZ6_BRACR</name>
<organism evidence="2">
    <name type="scientific">Brassica cretica</name>
    <name type="common">Mustard</name>
    <dbReference type="NCBI Taxonomy" id="69181"/>
    <lineage>
        <taxon>Eukaryota</taxon>
        <taxon>Viridiplantae</taxon>
        <taxon>Streptophyta</taxon>
        <taxon>Embryophyta</taxon>
        <taxon>Tracheophyta</taxon>
        <taxon>Spermatophyta</taxon>
        <taxon>Magnoliopsida</taxon>
        <taxon>eudicotyledons</taxon>
        <taxon>Gunneridae</taxon>
        <taxon>Pentapetalae</taxon>
        <taxon>rosids</taxon>
        <taxon>malvids</taxon>
        <taxon>Brassicales</taxon>
        <taxon>Brassicaceae</taxon>
        <taxon>Brassiceae</taxon>
        <taxon>Brassica</taxon>
    </lineage>
</organism>
<evidence type="ECO:0000313" key="2">
    <source>
        <dbReference type="EMBL" id="KAF2533181.1"/>
    </source>
</evidence>
<sequence length="181" mass="21214">MNREDIIKEPLTYLFKVSSTVPDCNMQQILCLDERDILCYKVVLLSIDRPFGALLFIMLQIWTVHLGRCPIQIVHGKAKTNAVFAIDHKPNHRELDDDRTRFLLLFCPTKMLTPAHFVILPREEELKEESQRPRPALPKARPRRDPPPQNISTFLTGISTDYLRHRFKPRSRNDSSSRRQR</sequence>